<dbReference type="Proteomes" id="UP000053244">
    <property type="component" value="Unassembled WGS sequence"/>
</dbReference>
<dbReference type="RefSeq" id="WP_067700398.1">
    <property type="nucleotide sequence ID" value="NZ_LLZH01000298.1"/>
</dbReference>
<organism evidence="1 2">
    <name type="scientific">Actinoplanes awajinensis subsp. mycoplanecinus</name>
    <dbReference type="NCBI Taxonomy" id="135947"/>
    <lineage>
        <taxon>Bacteria</taxon>
        <taxon>Bacillati</taxon>
        <taxon>Actinomycetota</taxon>
        <taxon>Actinomycetes</taxon>
        <taxon>Micromonosporales</taxon>
        <taxon>Micromonosporaceae</taxon>
        <taxon>Actinoplanes</taxon>
    </lineage>
</organism>
<proteinExistence type="predicted"/>
<evidence type="ECO:0000313" key="2">
    <source>
        <dbReference type="Proteomes" id="UP000053244"/>
    </source>
</evidence>
<sequence>MSAQPPEAHPGTHDVGWWEQFESASGRFDAAILTTGLTELLLPKITSQLLQREAIIAADIAIMYRNKPNSEGLRDRYDAAAHRLRETIGRLADRDIDRTTLLEAEAVSWVIDGDFAHAAAEIEARVGTVVLLRVFVAALRVAHLDVNVTAQLLNGGRTPAESIYAGKILGKYGYWPDWLHNLVVEHAMAGTLTDEFVAALDLCAFATLRSTQARLARQLLRQEPEAINNAARTLETIGEIEIAARLREGDMGAVAFAARFASV</sequence>
<name>A0A117MNT5_9ACTN</name>
<keyword evidence="2" id="KW-1185">Reference proteome</keyword>
<accession>A0A117MNT5</accession>
<dbReference type="EMBL" id="LLZH01000298">
    <property type="protein sequence ID" value="KUL27562.1"/>
    <property type="molecule type" value="Genomic_DNA"/>
</dbReference>
<dbReference type="OrthoDB" id="3288278at2"/>
<gene>
    <name evidence="1" type="ORF">ADL15_35295</name>
</gene>
<evidence type="ECO:0000313" key="1">
    <source>
        <dbReference type="EMBL" id="KUL27562.1"/>
    </source>
</evidence>
<reference evidence="1 2" key="1">
    <citation type="submission" date="2015-10" db="EMBL/GenBank/DDBJ databases">
        <authorList>
            <person name="Gilbert D.G."/>
        </authorList>
    </citation>
    <scope>NUCLEOTIDE SEQUENCE [LARGE SCALE GENOMIC DNA]</scope>
    <source>
        <strain evidence="1 2">NRRL B-16712</strain>
    </source>
</reference>
<comment type="caution">
    <text evidence="1">The sequence shown here is derived from an EMBL/GenBank/DDBJ whole genome shotgun (WGS) entry which is preliminary data.</text>
</comment>
<protein>
    <submittedName>
        <fullName evidence="1">Uncharacterized protein</fullName>
    </submittedName>
</protein>
<dbReference type="AlphaFoldDB" id="A0A117MNT5"/>